<name>A0ABS9BY25_9BACT</name>
<sequence>MKKICFLLTALAICSSAHAQDIESVLASVAENNKTLIAAQQNLEAKKMAFRSSQPLYNPNVEYDYMKGFPETAGNQQDLLVNQAFDFPTSYGIRKKLAGQLDAQYEFEYLSTRQSVLLEAKTTCLGLIFAKKLDPRIQERKAMTERLLADFEKKLQTGDGNILDVNKARLQLIEINKEYQMNQALIRQLEEKLEGLNGGIPMPFIQKEYATAEVLGSLEDLFAEIQAMDPMMQFYILGNSSAEKQVELTKSLALPKLEAGYRQQAILGQSFQGFHIGTTIPLWENKYQVRQSQQEKTFSSLVLQDYKNERYFTLRQQSEKLEKLGMTLEEYHSVLSALNDIEYLNKALSVGHISTIEYFLESNYFYSAFTNYLKTEHEYQILLAEILRHRL</sequence>
<comment type="caution">
    <text evidence="2">The sequence shown here is derived from an EMBL/GenBank/DDBJ whole genome shotgun (WGS) entry which is preliminary data.</text>
</comment>
<feature type="chain" id="PRO_5046230542" evidence="1">
    <location>
        <begin position="20"/>
        <end position="391"/>
    </location>
</feature>
<gene>
    <name evidence="2" type="ORF">L0U89_11850</name>
</gene>
<organism evidence="2 3">
    <name type="scientific">Mariniradius sediminis</name>
    <dbReference type="NCBI Taxonomy" id="2909237"/>
    <lineage>
        <taxon>Bacteria</taxon>
        <taxon>Pseudomonadati</taxon>
        <taxon>Bacteroidota</taxon>
        <taxon>Cytophagia</taxon>
        <taxon>Cytophagales</taxon>
        <taxon>Cyclobacteriaceae</taxon>
        <taxon>Mariniradius</taxon>
    </lineage>
</organism>
<dbReference type="Proteomes" id="UP001201449">
    <property type="component" value="Unassembled WGS sequence"/>
</dbReference>
<evidence type="ECO:0000313" key="3">
    <source>
        <dbReference type="Proteomes" id="UP001201449"/>
    </source>
</evidence>
<accession>A0ABS9BY25</accession>
<keyword evidence="3" id="KW-1185">Reference proteome</keyword>
<dbReference type="EMBL" id="JAKEVZ010000008">
    <property type="protein sequence ID" value="MCF1751763.1"/>
    <property type="molecule type" value="Genomic_DNA"/>
</dbReference>
<reference evidence="2 3" key="1">
    <citation type="submission" date="2022-01" db="EMBL/GenBank/DDBJ databases">
        <title>Mariniradius saccharolyticus sp. nov., isolated from sediment of a river.</title>
        <authorList>
            <person name="Liu H."/>
        </authorList>
    </citation>
    <scope>NUCLEOTIDE SEQUENCE [LARGE SCALE GENOMIC DNA]</scope>
    <source>
        <strain evidence="2 3">RY-2</strain>
    </source>
</reference>
<protein>
    <submittedName>
        <fullName evidence="2">TolC family protein</fullName>
    </submittedName>
</protein>
<dbReference type="Gene3D" id="1.20.1600.10">
    <property type="entry name" value="Outer membrane efflux proteins (OEP)"/>
    <property type="match status" value="1"/>
</dbReference>
<dbReference type="SUPFAM" id="SSF56954">
    <property type="entry name" value="Outer membrane efflux proteins (OEP)"/>
    <property type="match status" value="1"/>
</dbReference>
<evidence type="ECO:0000313" key="2">
    <source>
        <dbReference type="EMBL" id="MCF1751763.1"/>
    </source>
</evidence>
<feature type="signal peptide" evidence="1">
    <location>
        <begin position="1"/>
        <end position="19"/>
    </location>
</feature>
<dbReference type="RefSeq" id="WP_234861711.1">
    <property type="nucleotide sequence ID" value="NZ_JAKEVZ010000008.1"/>
</dbReference>
<proteinExistence type="predicted"/>
<evidence type="ECO:0000256" key="1">
    <source>
        <dbReference type="SAM" id="SignalP"/>
    </source>
</evidence>
<keyword evidence="1" id="KW-0732">Signal</keyword>